<reference evidence="1 2" key="1">
    <citation type="submission" date="2018-09" db="EMBL/GenBank/DDBJ databases">
        <authorList>
            <person name="Zhu H."/>
        </authorList>
    </citation>
    <scope>NUCLEOTIDE SEQUENCE [LARGE SCALE GENOMIC DNA]</scope>
    <source>
        <strain evidence="1 2">K1W22B-8</strain>
    </source>
</reference>
<protein>
    <submittedName>
        <fullName evidence="1">Phytanoyl-CoA dioxygenase family protein</fullName>
    </submittedName>
</protein>
<dbReference type="EMBL" id="QYUK01000008">
    <property type="protein sequence ID" value="RJF94950.1"/>
    <property type="molecule type" value="Genomic_DNA"/>
</dbReference>
<keyword evidence="1" id="KW-0223">Dioxygenase</keyword>
<evidence type="ECO:0000313" key="2">
    <source>
        <dbReference type="Proteomes" id="UP000284605"/>
    </source>
</evidence>
<sequence>MKSAACRNSYTSQRGHWATQTLACHCQAYCTAPLNVYSMQNRAAFEKWRLAMSSVALSEAVHHVPATARPLSPREIAAFERDGYVVVPGMFTNEEICPLRDACLADPTVGGRLRAVADSSGNAQDVIGWTEFSNDYVGVIPRISRLIAGAQSLLGKPSYHWHSKLSMKAPHTAGRWDWHQDYPYWYDEGCLWPDMLTAMIAVDRITQQNGCVKLVKGSHLLGRVNHVPIGEANGCDPERLDLIMKQLPTVPVELEPGDVCFFHANALHASGANESDFPRTILHCSYNTIENSPFIEEGQEHHRYKPFTTLPDSVLADRLWDTVFTNHRFNGTTGDGKKNSYGYKIISRK</sequence>
<keyword evidence="1" id="KW-0560">Oxidoreductase</keyword>
<accession>A0A418WUK5</accession>
<proteinExistence type="predicted"/>
<dbReference type="SUPFAM" id="SSF51197">
    <property type="entry name" value="Clavaminate synthase-like"/>
    <property type="match status" value="1"/>
</dbReference>
<dbReference type="InterPro" id="IPR008775">
    <property type="entry name" value="Phytyl_CoA_dOase-like"/>
</dbReference>
<dbReference type="GO" id="GO:0016706">
    <property type="term" value="F:2-oxoglutarate-dependent dioxygenase activity"/>
    <property type="evidence" value="ECO:0007669"/>
    <property type="project" value="UniProtKB-ARBA"/>
</dbReference>
<gene>
    <name evidence="1" type="ORF">D3874_02665</name>
</gene>
<keyword evidence="2" id="KW-1185">Reference proteome</keyword>
<evidence type="ECO:0000313" key="1">
    <source>
        <dbReference type="EMBL" id="RJF94950.1"/>
    </source>
</evidence>
<dbReference type="GO" id="GO:0005506">
    <property type="term" value="F:iron ion binding"/>
    <property type="evidence" value="ECO:0007669"/>
    <property type="project" value="UniProtKB-ARBA"/>
</dbReference>
<dbReference type="AlphaFoldDB" id="A0A418WUK5"/>
<name>A0A418WUK5_9PROT</name>
<organism evidence="1 2">
    <name type="scientific">Oleomonas cavernae</name>
    <dbReference type="NCBI Taxonomy" id="2320859"/>
    <lineage>
        <taxon>Bacteria</taxon>
        <taxon>Pseudomonadati</taxon>
        <taxon>Pseudomonadota</taxon>
        <taxon>Alphaproteobacteria</taxon>
        <taxon>Acetobacterales</taxon>
        <taxon>Acetobacteraceae</taxon>
        <taxon>Oleomonas</taxon>
    </lineage>
</organism>
<dbReference type="PANTHER" id="PTHR20883:SF51">
    <property type="entry name" value="PHYTANOYL-COA HYDROXYLASE"/>
    <property type="match status" value="1"/>
</dbReference>
<dbReference type="Proteomes" id="UP000284605">
    <property type="component" value="Unassembled WGS sequence"/>
</dbReference>
<comment type="caution">
    <text evidence="1">The sequence shown here is derived from an EMBL/GenBank/DDBJ whole genome shotgun (WGS) entry which is preliminary data.</text>
</comment>
<dbReference type="Pfam" id="PF05721">
    <property type="entry name" value="PhyH"/>
    <property type="match status" value="1"/>
</dbReference>
<dbReference type="Gene3D" id="2.60.120.620">
    <property type="entry name" value="q2cbj1_9rhob like domain"/>
    <property type="match status" value="1"/>
</dbReference>
<dbReference type="PANTHER" id="PTHR20883">
    <property type="entry name" value="PHYTANOYL-COA DIOXYGENASE DOMAIN CONTAINING 1"/>
    <property type="match status" value="1"/>
</dbReference>